<dbReference type="PROSITE" id="PS51635">
    <property type="entry name" value="PNPLA"/>
    <property type="match status" value="1"/>
</dbReference>
<evidence type="ECO:0000313" key="7">
    <source>
        <dbReference type="Proteomes" id="UP000070700"/>
    </source>
</evidence>
<organism evidence="6 7">
    <name type="scientific">Mollisia scopiformis</name>
    <name type="common">Conifer needle endophyte fungus</name>
    <name type="synonym">Phialocephala scopiformis</name>
    <dbReference type="NCBI Taxonomy" id="149040"/>
    <lineage>
        <taxon>Eukaryota</taxon>
        <taxon>Fungi</taxon>
        <taxon>Dikarya</taxon>
        <taxon>Ascomycota</taxon>
        <taxon>Pezizomycotina</taxon>
        <taxon>Leotiomycetes</taxon>
        <taxon>Helotiales</taxon>
        <taxon>Mollisiaceae</taxon>
        <taxon>Mollisia</taxon>
    </lineage>
</organism>
<dbReference type="AlphaFoldDB" id="A0A194WU23"/>
<reference evidence="6 7" key="1">
    <citation type="submission" date="2015-10" db="EMBL/GenBank/DDBJ databases">
        <title>Full genome of DAOMC 229536 Phialocephala scopiformis, a fungal endophyte of spruce producing the potent anti-insectan compound rugulosin.</title>
        <authorList>
            <consortium name="DOE Joint Genome Institute"/>
            <person name="Walker A.K."/>
            <person name="Frasz S.L."/>
            <person name="Seifert K.A."/>
            <person name="Miller J.D."/>
            <person name="Mondo S.J."/>
            <person name="Labutti K."/>
            <person name="Lipzen A."/>
            <person name="Dockter R."/>
            <person name="Kennedy M."/>
            <person name="Grigoriev I.V."/>
            <person name="Spatafora J.W."/>
        </authorList>
    </citation>
    <scope>NUCLEOTIDE SEQUENCE [LARGE SCALE GENOMIC DNA]</scope>
    <source>
        <strain evidence="6 7">CBS 120377</strain>
    </source>
</reference>
<protein>
    <submittedName>
        <fullName evidence="6">FabD/lysophospholipase-like protein</fullName>
    </submittedName>
</protein>
<dbReference type="PANTHER" id="PTHR24185:SF1">
    <property type="entry name" value="CALCIUM-INDEPENDENT PHOSPHOLIPASE A2-GAMMA"/>
    <property type="match status" value="1"/>
</dbReference>
<comment type="caution">
    <text evidence="4">Lacks conserved residue(s) required for the propagation of feature annotation.</text>
</comment>
<dbReference type="GO" id="GO:0016020">
    <property type="term" value="C:membrane"/>
    <property type="evidence" value="ECO:0007669"/>
    <property type="project" value="TreeGrafter"/>
</dbReference>
<dbReference type="SUPFAM" id="SSF52151">
    <property type="entry name" value="FabD/lysophospholipase-like"/>
    <property type="match status" value="1"/>
</dbReference>
<evidence type="ECO:0000256" key="1">
    <source>
        <dbReference type="ARBA" id="ARBA00022801"/>
    </source>
</evidence>
<keyword evidence="3" id="KW-0443">Lipid metabolism</keyword>
<evidence type="ECO:0000256" key="4">
    <source>
        <dbReference type="PROSITE-ProRule" id="PRU01161"/>
    </source>
</evidence>
<feature type="short sequence motif" description="DGA/G" evidence="4">
    <location>
        <begin position="50"/>
        <end position="52"/>
    </location>
</feature>
<feature type="non-terminal residue" evidence="6">
    <location>
        <position position="1"/>
    </location>
</feature>
<name>A0A194WU23_MOLSC</name>
<dbReference type="KEGG" id="psco:LY89DRAFT_541161"/>
<evidence type="ECO:0000256" key="3">
    <source>
        <dbReference type="ARBA" id="ARBA00023098"/>
    </source>
</evidence>
<dbReference type="InterPro" id="IPR002641">
    <property type="entry name" value="PNPLA_dom"/>
</dbReference>
<evidence type="ECO:0000313" key="6">
    <source>
        <dbReference type="EMBL" id="KUJ11112.1"/>
    </source>
</evidence>
<gene>
    <name evidence="6" type="ORF">LY89DRAFT_541161</name>
</gene>
<dbReference type="Proteomes" id="UP000070700">
    <property type="component" value="Unassembled WGS sequence"/>
</dbReference>
<dbReference type="GO" id="GO:0019369">
    <property type="term" value="P:arachidonate metabolic process"/>
    <property type="evidence" value="ECO:0007669"/>
    <property type="project" value="TreeGrafter"/>
</dbReference>
<evidence type="ECO:0000256" key="2">
    <source>
        <dbReference type="ARBA" id="ARBA00022963"/>
    </source>
</evidence>
<feature type="domain" description="PNPLA" evidence="5">
    <location>
        <begin position="1"/>
        <end position="63"/>
    </location>
</feature>
<dbReference type="GO" id="GO:0046486">
    <property type="term" value="P:glycerolipid metabolic process"/>
    <property type="evidence" value="ECO:0007669"/>
    <property type="project" value="UniProtKB-ARBA"/>
</dbReference>
<evidence type="ECO:0000259" key="5">
    <source>
        <dbReference type="PROSITE" id="PS51635"/>
    </source>
</evidence>
<dbReference type="EMBL" id="KQ947427">
    <property type="protein sequence ID" value="KUJ11112.1"/>
    <property type="molecule type" value="Genomic_DNA"/>
</dbReference>
<keyword evidence="7" id="KW-1185">Reference proteome</keyword>
<dbReference type="Gene3D" id="3.40.1090.10">
    <property type="entry name" value="Cytosolic phospholipase A2 catalytic domain"/>
    <property type="match status" value="1"/>
</dbReference>
<keyword evidence="2" id="KW-0442">Lipid degradation</keyword>
<dbReference type="RefSeq" id="XP_018065467.1">
    <property type="nucleotide sequence ID" value="XM_018208180.1"/>
</dbReference>
<feature type="non-terminal residue" evidence="6">
    <location>
        <position position="179"/>
    </location>
</feature>
<dbReference type="InParanoid" id="A0A194WU23"/>
<keyword evidence="1" id="KW-0378">Hydrolase</keyword>
<accession>A0A194WU23</accession>
<dbReference type="PANTHER" id="PTHR24185">
    <property type="entry name" value="CALCIUM-INDEPENDENT PHOSPHOLIPASE A2-GAMMA"/>
    <property type="match status" value="1"/>
</dbReference>
<dbReference type="InterPro" id="IPR016035">
    <property type="entry name" value="Acyl_Trfase/lysoPLipase"/>
</dbReference>
<dbReference type="GeneID" id="28817906"/>
<dbReference type="GO" id="GO:0016042">
    <property type="term" value="P:lipid catabolic process"/>
    <property type="evidence" value="ECO:0007669"/>
    <property type="project" value="UniProtKB-KW"/>
</dbReference>
<dbReference type="GO" id="GO:0047499">
    <property type="term" value="F:calcium-independent phospholipase A2 activity"/>
    <property type="evidence" value="ECO:0007669"/>
    <property type="project" value="TreeGrafter"/>
</dbReference>
<dbReference type="Pfam" id="PF01734">
    <property type="entry name" value="Patatin"/>
    <property type="match status" value="1"/>
</dbReference>
<proteinExistence type="predicted"/>
<dbReference type="OrthoDB" id="1658288at2759"/>
<sequence>QPAILRSFDRKTDNMLFGECKVWEACRATSAAPTFFDSITIGKRKQTFADGGMIYNNPVEQVYQEAELLWPRQEKLLISIGTGEAPGAAFDGNIGTLINAMKTIVTDSDTKAKDFHRTHHSLAEDNLYFRFSVDQGLASIGLEEYDAKGKIADATDTYISNPEPMRKFAECVKSLKEDI</sequence>